<dbReference type="Pfam" id="PF06013">
    <property type="entry name" value="WXG100"/>
    <property type="match status" value="1"/>
</dbReference>
<proteinExistence type="predicted"/>
<dbReference type="AlphaFoldDB" id="A0A3S9PND5"/>
<dbReference type="InterPro" id="IPR036689">
    <property type="entry name" value="ESAT-6-like_sf"/>
</dbReference>
<sequence length="129" mass="13159">MSGIQKIEDAAFVAFENSISEASAALSSNLKSLVNAVAQAQAAWSGQAATAFVQAQQALNDDHDALRRLIDGIHEAVALTRKSSHANDADVMSSFKSIDVNGAAAGGHLAAGSTQTGLSAGLESKISAY</sequence>
<organism evidence="1 2">
    <name type="scientific">Streptomyces luteoverticillatus</name>
    <name type="common">Streptoverticillium luteoverticillatus</name>
    <dbReference type="NCBI Taxonomy" id="66425"/>
    <lineage>
        <taxon>Bacteria</taxon>
        <taxon>Bacillati</taxon>
        <taxon>Actinomycetota</taxon>
        <taxon>Actinomycetes</taxon>
        <taxon>Kitasatosporales</taxon>
        <taxon>Streptomycetaceae</taxon>
        <taxon>Streptomyces</taxon>
    </lineage>
</organism>
<dbReference type="RefSeq" id="WP_126916360.1">
    <property type="nucleotide sequence ID" value="NZ_CP034587.1"/>
</dbReference>
<evidence type="ECO:0008006" key="3">
    <source>
        <dbReference type="Google" id="ProtNLM"/>
    </source>
</evidence>
<dbReference type="Proteomes" id="UP000267900">
    <property type="component" value="Chromosome"/>
</dbReference>
<keyword evidence="2" id="KW-1185">Reference proteome</keyword>
<dbReference type="InterPro" id="IPR010310">
    <property type="entry name" value="T7SS_ESAT-6-like"/>
</dbReference>
<protein>
    <recommendedName>
        <fullName evidence="3">WXG100 family type VII secretion target</fullName>
    </recommendedName>
</protein>
<dbReference type="SUPFAM" id="SSF140453">
    <property type="entry name" value="EsxAB dimer-like"/>
    <property type="match status" value="1"/>
</dbReference>
<gene>
    <name evidence="1" type="ORF">EKH77_23895</name>
</gene>
<evidence type="ECO:0000313" key="1">
    <source>
        <dbReference type="EMBL" id="AZQ73853.1"/>
    </source>
</evidence>
<name>A0A3S9PND5_STRLT</name>
<accession>A0A3S9PND5</accession>
<dbReference type="Gene3D" id="1.10.287.1060">
    <property type="entry name" value="ESAT-6-like"/>
    <property type="match status" value="1"/>
</dbReference>
<dbReference type="EMBL" id="CP034587">
    <property type="protein sequence ID" value="AZQ73853.1"/>
    <property type="molecule type" value="Genomic_DNA"/>
</dbReference>
<evidence type="ECO:0000313" key="2">
    <source>
        <dbReference type="Proteomes" id="UP000267900"/>
    </source>
</evidence>
<reference evidence="1 2" key="1">
    <citation type="submission" date="2018-12" db="EMBL/GenBank/DDBJ databases">
        <title>The whole draft genome of Streptomyce luteoverticillatus CGMCC 15060.</title>
        <authorList>
            <person name="Feng Z."/>
            <person name="Chen G."/>
            <person name="Zhang J."/>
            <person name="Zhu H."/>
            <person name="Yu X."/>
            <person name="Zhang W."/>
            <person name="Zhang X."/>
        </authorList>
    </citation>
    <scope>NUCLEOTIDE SEQUENCE [LARGE SCALE GENOMIC DNA]</scope>
    <source>
        <strain evidence="1 2">CGMCC 15060</strain>
    </source>
</reference>
<dbReference type="OrthoDB" id="4283504at2"/>